<dbReference type="UniPathway" id="UPA00275">
    <property type="reaction ID" value="UER00401"/>
</dbReference>
<dbReference type="InterPro" id="IPR050765">
    <property type="entry name" value="Riboflavin_Biosynth_HTPR"/>
</dbReference>
<dbReference type="NCBIfam" id="TIGR00326">
    <property type="entry name" value="eubact_ribD"/>
    <property type="match status" value="1"/>
</dbReference>
<dbReference type="InterPro" id="IPR002734">
    <property type="entry name" value="RibDG_C"/>
</dbReference>
<dbReference type="RefSeq" id="XP_002776874.1">
    <property type="nucleotide sequence ID" value="XM_002776828.1"/>
</dbReference>
<sequence>MASRRATAYTDEDFMRMALVESEEGRMTTPPNPWVGCILVQHGQVVVGKGHHVRKGGPHAEVNALRDMIQSGSTLTAYVTLEPCSHYGSTPPCCEALIEVGVGRVVVGVEDPDPKVSGRGIQRMREAGVDVKTGCLTGEIRESLRAYLKQRAMGLPLVVGKAAASLNGMVCCENGSSQWITGREAREDSHRTLRALSQAIVVGVGTVLADDCSLTVRGVEGLEKQPLRVVLDPSARILRTAKILNTEEAPTLVVVGRGADRSGLEKVEILEVELDQNGELDLGGVLRHLADRGVFQVLVEGGAKTLTKFIEKKMVDELVGAADLLSTFHHRH</sequence>
<accession>C5L3W1</accession>
<dbReference type="Gene3D" id="3.40.430.10">
    <property type="entry name" value="Dihydrofolate Reductase, subunit A"/>
    <property type="match status" value="1"/>
</dbReference>
<dbReference type="CDD" id="cd01284">
    <property type="entry name" value="Riboflavin_deaminase-reductase"/>
    <property type="match status" value="1"/>
</dbReference>
<dbReference type="InterPro" id="IPR002125">
    <property type="entry name" value="CMP_dCMP_dom"/>
</dbReference>
<evidence type="ECO:0000259" key="9">
    <source>
        <dbReference type="PROSITE" id="PS51747"/>
    </source>
</evidence>
<dbReference type="SUPFAM" id="SSF53927">
    <property type="entry name" value="Cytidine deaminase-like"/>
    <property type="match status" value="1"/>
</dbReference>
<dbReference type="OMA" id="LEPCDHT"/>
<keyword evidence="3" id="KW-0686">Riboflavin biosynthesis</keyword>
<keyword evidence="5" id="KW-0862">Zinc</keyword>
<dbReference type="GO" id="GO:0009231">
    <property type="term" value="P:riboflavin biosynthetic process"/>
    <property type="evidence" value="ECO:0007669"/>
    <property type="project" value="UniProtKB-UniPathway"/>
</dbReference>
<dbReference type="GO" id="GO:0008703">
    <property type="term" value="F:5-amino-6-(5-phosphoribosylamino)uracil reductase activity"/>
    <property type="evidence" value="ECO:0007669"/>
    <property type="project" value="InterPro"/>
</dbReference>
<dbReference type="EMBL" id="GG678922">
    <property type="protein sequence ID" value="EER08690.1"/>
    <property type="molecule type" value="Genomic_DNA"/>
</dbReference>
<dbReference type="InParanoid" id="C5L3W1"/>
<dbReference type="PANTHER" id="PTHR38011:SF7">
    <property type="entry name" value="2,5-DIAMINO-6-RIBOSYLAMINO-4(3H)-PYRIMIDINONE 5'-PHOSPHATE REDUCTASE"/>
    <property type="match status" value="1"/>
</dbReference>
<proteinExistence type="predicted"/>
<gene>
    <name evidence="10" type="ORF">Pmar_PMAR017748</name>
</gene>
<dbReference type="InterPro" id="IPR004794">
    <property type="entry name" value="Eubact_RibD"/>
</dbReference>
<dbReference type="Pfam" id="PF00383">
    <property type="entry name" value="dCMP_cyt_deam_1"/>
    <property type="match status" value="1"/>
</dbReference>
<dbReference type="GeneID" id="9042757"/>
<dbReference type="PROSITE" id="PS51747">
    <property type="entry name" value="CYT_DCMP_DEAMINASES_2"/>
    <property type="match status" value="1"/>
</dbReference>
<name>C5L3W1_PERM5</name>
<reference evidence="10 11" key="1">
    <citation type="submission" date="2008-07" db="EMBL/GenBank/DDBJ databases">
        <authorList>
            <person name="El-Sayed N."/>
            <person name="Caler E."/>
            <person name="Inman J."/>
            <person name="Amedeo P."/>
            <person name="Hass B."/>
            <person name="Wortman J."/>
        </authorList>
    </citation>
    <scope>NUCLEOTIDE SEQUENCE [LARGE SCALE GENOMIC DNA]</scope>
    <source>
        <strain evidence="11">ATCC 50983 / TXsc</strain>
    </source>
</reference>
<evidence type="ECO:0000313" key="10">
    <source>
        <dbReference type="EMBL" id="EER08690.1"/>
    </source>
</evidence>
<keyword evidence="11" id="KW-1185">Reference proteome</keyword>
<dbReference type="Pfam" id="PF01872">
    <property type="entry name" value="RibD_C"/>
    <property type="match status" value="1"/>
</dbReference>
<dbReference type="OrthoDB" id="440817at2759"/>
<dbReference type="SUPFAM" id="SSF53597">
    <property type="entry name" value="Dihydrofolate reductase-like"/>
    <property type="match status" value="1"/>
</dbReference>
<keyword evidence="6" id="KW-0521">NADP</keyword>
<comment type="pathway">
    <text evidence="2">Cofactor biosynthesis; riboflavin biosynthesis; 5-amino-6-(D-ribitylamino)uracil from GTP: step 3/4.</text>
</comment>
<dbReference type="InterPro" id="IPR024072">
    <property type="entry name" value="DHFR-like_dom_sf"/>
</dbReference>
<feature type="domain" description="CMP/dCMP-type deaminase" evidence="9">
    <location>
        <begin position="9"/>
        <end position="132"/>
    </location>
</feature>
<keyword evidence="7" id="KW-0560">Oxidoreductase</keyword>
<keyword evidence="8" id="KW-0511">Multifunctional enzyme</keyword>
<protein>
    <submittedName>
        <fullName evidence="10">Riboflavin-specific deaminase, putative</fullName>
    </submittedName>
</protein>
<evidence type="ECO:0000256" key="1">
    <source>
        <dbReference type="ARBA" id="ARBA00004882"/>
    </source>
</evidence>
<dbReference type="GO" id="GO:0008835">
    <property type="term" value="F:diaminohydroxyphosphoribosylaminopyrimidine deaminase activity"/>
    <property type="evidence" value="ECO:0007669"/>
    <property type="project" value="InterPro"/>
</dbReference>
<keyword evidence="4" id="KW-0479">Metal-binding</keyword>
<dbReference type="Gene3D" id="3.40.140.10">
    <property type="entry name" value="Cytidine Deaminase, domain 2"/>
    <property type="match status" value="1"/>
</dbReference>
<dbReference type="Proteomes" id="UP000007800">
    <property type="component" value="Unassembled WGS sequence"/>
</dbReference>
<evidence type="ECO:0000313" key="11">
    <source>
        <dbReference type="Proteomes" id="UP000007800"/>
    </source>
</evidence>
<dbReference type="PIRSF" id="PIRSF006769">
    <property type="entry name" value="RibD"/>
    <property type="match status" value="1"/>
</dbReference>
<dbReference type="PROSITE" id="PS00903">
    <property type="entry name" value="CYT_DCMP_DEAMINASES_1"/>
    <property type="match status" value="1"/>
</dbReference>
<dbReference type="InterPro" id="IPR016192">
    <property type="entry name" value="APOBEC/CMP_deaminase_Zn-bd"/>
</dbReference>
<dbReference type="AlphaFoldDB" id="C5L3W1"/>
<dbReference type="InterPro" id="IPR016193">
    <property type="entry name" value="Cytidine_deaminase-like"/>
</dbReference>
<dbReference type="PANTHER" id="PTHR38011">
    <property type="entry name" value="DIHYDROFOLATE REDUCTASE FAMILY PROTEIN (AFU_ORTHOLOGUE AFUA_8G06820)"/>
    <property type="match status" value="1"/>
</dbReference>
<evidence type="ECO:0000256" key="2">
    <source>
        <dbReference type="ARBA" id="ARBA00004910"/>
    </source>
</evidence>
<evidence type="ECO:0000256" key="8">
    <source>
        <dbReference type="ARBA" id="ARBA00023268"/>
    </source>
</evidence>
<evidence type="ECO:0000256" key="5">
    <source>
        <dbReference type="ARBA" id="ARBA00022833"/>
    </source>
</evidence>
<evidence type="ECO:0000256" key="6">
    <source>
        <dbReference type="ARBA" id="ARBA00022857"/>
    </source>
</evidence>
<evidence type="ECO:0000256" key="3">
    <source>
        <dbReference type="ARBA" id="ARBA00022619"/>
    </source>
</evidence>
<organism evidence="11">
    <name type="scientific">Perkinsus marinus (strain ATCC 50983 / TXsc)</name>
    <dbReference type="NCBI Taxonomy" id="423536"/>
    <lineage>
        <taxon>Eukaryota</taxon>
        <taxon>Sar</taxon>
        <taxon>Alveolata</taxon>
        <taxon>Perkinsozoa</taxon>
        <taxon>Perkinsea</taxon>
        <taxon>Perkinsida</taxon>
        <taxon>Perkinsidae</taxon>
        <taxon>Perkinsus</taxon>
    </lineage>
</organism>
<dbReference type="GO" id="GO:0008270">
    <property type="term" value="F:zinc ion binding"/>
    <property type="evidence" value="ECO:0007669"/>
    <property type="project" value="InterPro"/>
</dbReference>
<evidence type="ECO:0000256" key="4">
    <source>
        <dbReference type="ARBA" id="ARBA00022723"/>
    </source>
</evidence>
<evidence type="ECO:0000256" key="7">
    <source>
        <dbReference type="ARBA" id="ARBA00023002"/>
    </source>
</evidence>
<comment type="pathway">
    <text evidence="1">Cofactor biosynthesis; riboflavin biosynthesis; 5-amino-6-(D-ribitylamino)uracil from GTP: step 2/4.</text>
</comment>